<reference evidence="2" key="1">
    <citation type="submission" date="2022-09" db="EMBL/GenBank/DDBJ databases">
        <title>Actin cytoskeleton and complex cell architecture in an #Asgard archaeon.</title>
        <authorList>
            <person name="Ponce Toledo R.I."/>
            <person name="Schleper C."/>
            <person name="Rodrigues Oliveira T."/>
            <person name="Wollweber F."/>
            <person name="Xu J."/>
            <person name="Rittmann S."/>
            <person name="Klingl A."/>
            <person name="Pilhofer M."/>
        </authorList>
    </citation>
    <scope>NUCLEOTIDE SEQUENCE</scope>
    <source>
        <strain evidence="2">B-35</strain>
    </source>
</reference>
<name>A0ABY6HYP2_9ARCH</name>
<keyword evidence="1" id="KW-1133">Transmembrane helix</keyword>
<protein>
    <recommendedName>
        <fullName evidence="4">Acetyltransferase</fullName>
    </recommendedName>
</protein>
<dbReference type="Proteomes" id="UP001208689">
    <property type="component" value="Chromosome"/>
</dbReference>
<evidence type="ECO:0000313" key="2">
    <source>
        <dbReference type="EMBL" id="UYP48658.1"/>
    </source>
</evidence>
<keyword evidence="1" id="KW-0472">Membrane</keyword>
<sequence>MTQSSDTEDFQPILSANYPGKKGTQLLLFLEFWLTLTLMCFINLPYYRLMVNHLWMLILLPLSIYGLFWQFMGLTTLFSTIIYKILIKIEPPKEGIFTLTSREFQYYSLRFWVCYYLLYFARAMPLPWVDMFIFPIFGSKIGHNVVLYDSWIDPEFVNIGGSSMISLNTQIFSHCIYKERFIVKQVVIEKNSIVGAGAIVAPGTYIEEGAILGANCSTAIDQKLQSYTIHIGSPANISLPIKLHNGENEVKK</sequence>
<feature type="transmembrane region" description="Helical" evidence="1">
    <location>
        <begin position="107"/>
        <end position="128"/>
    </location>
</feature>
<gene>
    <name evidence="2" type="ORF">NEF87_004943</name>
</gene>
<dbReference type="Gene3D" id="2.160.10.10">
    <property type="entry name" value="Hexapeptide repeat proteins"/>
    <property type="match status" value="1"/>
</dbReference>
<proteinExistence type="predicted"/>
<evidence type="ECO:0000313" key="3">
    <source>
        <dbReference type="Proteomes" id="UP001208689"/>
    </source>
</evidence>
<evidence type="ECO:0000256" key="1">
    <source>
        <dbReference type="SAM" id="Phobius"/>
    </source>
</evidence>
<organism evidence="2 3">
    <name type="scientific">Candidatus Lokiarchaeum ossiferum</name>
    <dbReference type="NCBI Taxonomy" id="2951803"/>
    <lineage>
        <taxon>Archaea</taxon>
        <taxon>Promethearchaeati</taxon>
        <taxon>Promethearchaeota</taxon>
        <taxon>Promethearchaeia</taxon>
        <taxon>Promethearchaeales</taxon>
        <taxon>Promethearchaeaceae</taxon>
        <taxon>Candidatus Lokiarchaeum</taxon>
    </lineage>
</organism>
<feature type="transmembrane region" description="Helical" evidence="1">
    <location>
        <begin position="26"/>
        <end position="47"/>
    </location>
</feature>
<dbReference type="EMBL" id="CP104013">
    <property type="protein sequence ID" value="UYP48658.1"/>
    <property type="molecule type" value="Genomic_DNA"/>
</dbReference>
<evidence type="ECO:0008006" key="4">
    <source>
        <dbReference type="Google" id="ProtNLM"/>
    </source>
</evidence>
<keyword evidence="1" id="KW-0812">Transmembrane</keyword>
<feature type="transmembrane region" description="Helical" evidence="1">
    <location>
        <begin position="67"/>
        <end position="86"/>
    </location>
</feature>
<accession>A0ABY6HYP2</accession>
<keyword evidence="3" id="KW-1185">Reference proteome</keyword>
<dbReference type="InterPro" id="IPR011004">
    <property type="entry name" value="Trimer_LpxA-like_sf"/>
</dbReference>
<dbReference type="SUPFAM" id="SSF51161">
    <property type="entry name" value="Trimeric LpxA-like enzymes"/>
    <property type="match status" value="1"/>
</dbReference>